<keyword evidence="7" id="KW-0804">Transcription</keyword>
<dbReference type="PROSITE" id="PS50110">
    <property type="entry name" value="RESPONSE_REGULATORY"/>
    <property type="match status" value="1"/>
</dbReference>
<dbReference type="InterPro" id="IPR001867">
    <property type="entry name" value="OmpR/PhoB-type_DNA-bd"/>
</dbReference>
<dbReference type="PANTHER" id="PTHR48111">
    <property type="entry name" value="REGULATOR OF RPOS"/>
    <property type="match status" value="1"/>
</dbReference>
<dbReference type="SMART" id="SM00862">
    <property type="entry name" value="Trans_reg_C"/>
    <property type="match status" value="1"/>
</dbReference>
<evidence type="ECO:0000256" key="3">
    <source>
        <dbReference type="ARBA" id="ARBA00022553"/>
    </source>
</evidence>
<dbReference type="Gene3D" id="6.10.250.690">
    <property type="match status" value="1"/>
</dbReference>
<protein>
    <submittedName>
        <fullName evidence="12">DNA-binding response regulator</fullName>
    </submittedName>
</protein>
<evidence type="ECO:0000256" key="2">
    <source>
        <dbReference type="ARBA" id="ARBA00022490"/>
    </source>
</evidence>
<dbReference type="CDD" id="cd00383">
    <property type="entry name" value="trans_reg_C"/>
    <property type="match status" value="1"/>
</dbReference>
<accession>A0A432W3G1</accession>
<comment type="subcellular location">
    <subcellularLocation>
        <location evidence="1">Cytoplasm</location>
    </subcellularLocation>
</comment>
<evidence type="ECO:0000313" key="12">
    <source>
        <dbReference type="EMBL" id="RUO23905.1"/>
    </source>
</evidence>
<dbReference type="AlphaFoldDB" id="A0A432W3G1"/>
<dbReference type="GO" id="GO:0000156">
    <property type="term" value="F:phosphorelay response regulator activity"/>
    <property type="evidence" value="ECO:0007669"/>
    <property type="project" value="TreeGrafter"/>
</dbReference>
<evidence type="ECO:0000313" key="13">
    <source>
        <dbReference type="Proteomes" id="UP000288293"/>
    </source>
</evidence>
<feature type="domain" description="OmpR/PhoB-type" evidence="11">
    <location>
        <begin position="129"/>
        <end position="225"/>
    </location>
</feature>
<gene>
    <name evidence="12" type="ORF">CWE09_12195</name>
</gene>
<feature type="DNA-binding region" description="OmpR/PhoB-type" evidence="9">
    <location>
        <begin position="129"/>
        <end position="225"/>
    </location>
</feature>
<dbReference type="InterPro" id="IPR011006">
    <property type="entry name" value="CheY-like_superfamily"/>
</dbReference>
<comment type="caution">
    <text evidence="12">The sequence shown here is derived from an EMBL/GenBank/DDBJ whole genome shotgun (WGS) entry which is preliminary data.</text>
</comment>
<dbReference type="InterPro" id="IPR039420">
    <property type="entry name" value="WalR-like"/>
</dbReference>
<sequence>MANILLIDDDVDLGSMLREYLARDGMQLTTAEDGEEGLEVASDGEFDLILLDIMLPKIDGLQLLKKLRQREVNTSVIMLTARGEDVDRVVGLELGADDYLAKPFYPRELVARIKALLRRSRTSNTVPTEEKLHFAGFVMDSAAAEVNCDQQSLVLTPTEFDILRCLLTHHGQLVTKESLSNLALGRQLGPFDRSLDVHISNIRKKLPNRPERIQTVRGRGYRVAEEA</sequence>
<evidence type="ECO:0000259" key="11">
    <source>
        <dbReference type="PROSITE" id="PS51755"/>
    </source>
</evidence>
<dbReference type="SUPFAM" id="SSF52172">
    <property type="entry name" value="CheY-like"/>
    <property type="match status" value="1"/>
</dbReference>
<evidence type="ECO:0000256" key="4">
    <source>
        <dbReference type="ARBA" id="ARBA00023012"/>
    </source>
</evidence>
<keyword evidence="3 8" id="KW-0597">Phosphoprotein</keyword>
<dbReference type="InterPro" id="IPR036388">
    <property type="entry name" value="WH-like_DNA-bd_sf"/>
</dbReference>
<dbReference type="InterPro" id="IPR016032">
    <property type="entry name" value="Sig_transdc_resp-reg_C-effctor"/>
</dbReference>
<dbReference type="Gene3D" id="1.10.10.10">
    <property type="entry name" value="Winged helix-like DNA-binding domain superfamily/Winged helix DNA-binding domain"/>
    <property type="match status" value="1"/>
</dbReference>
<dbReference type="GO" id="GO:0032993">
    <property type="term" value="C:protein-DNA complex"/>
    <property type="evidence" value="ECO:0007669"/>
    <property type="project" value="TreeGrafter"/>
</dbReference>
<feature type="domain" description="Response regulatory" evidence="10">
    <location>
        <begin position="3"/>
        <end position="117"/>
    </location>
</feature>
<proteinExistence type="predicted"/>
<keyword evidence="2" id="KW-0963">Cytoplasm</keyword>
<evidence type="ECO:0000256" key="5">
    <source>
        <dbReference type="ARBA" id="ARBA00023015"/>
    </source>
</evidence>
<dbReference type="PROSITE" id="PS51755">
    <property type="entry name" value="OMPR_PHOB"/>
    <property type="match status" value="1"/>
</dbReference>
<dbReference type="RefSeq" id="WP_126804326.1">
    <property type="nucleotide sequence ID" value="NZ_PIPL01000003.1"/>
</dbReference>
<keyword evidence="5" id="KW-0805">Transcription regulation</keyword>
<dbReference type="Pfam" id="PF00486">
    <property type="entry name" value="Trans_reg_C"/>
    <property type="match status" value="1"/>
</dbReference>
<evidence type="ECO:0000256" key="7">
    <source>
        <dbReference type="ARBA" id="ARBA00023163"/>
    </source>
</evidence>
<dbReference type="FunFam" id="3.40.50.2300:FF:000001">
    <property type="entry name" value="DNA-binding response regulator PhoB"/>
    <property type="match status" value="1"/>
</dbReference>
<evidence type="ECO:0000259" key="10">
    <source>
        <dbReference type="PROSITE" id="PS50110"/>
    </source>
</evidence>
<dbReference type="GO" id="GO:0000976">
    <property type="term" value="F:transcription cis-regulatory region binding"/>
    <property type="evidence" value="ECO:0007669"/>
    <property type="project" value="TreeGrafter"/>
</dbReference>
<evidence type="ECO:0000256" key="8">
    <source>
        <dbReference type="PROSITE-ProRule" id="PRU00169"/>
    </source>
</evidence>
<dbReference type="SUPFAM" id="SSF46894">
    <property type="entry name" value="C-terminal effector domain of the bipartite response regulators"/>
    <property type="match status" value="1"/>
</dbReference>
<keyword evidence="6 9" id="KW-0238">DNA-binding</keyword>
<dbReference type="EMBL" id="PIPL01000003">
    <property type="protein sequence ID" value="RUO23905.1"/>
    <property type="molecule type" value="Genomic_DNA"/>
</dbReference>
<dbReference type="GO" id="GO:0006355">
    <property type="term" value="P:regulation of DNA-templated transcription"/>
    <property type="evidence" value="ECO:0007669"/>
    <property type="project" value="InterPro"/>
</dbReference>
<dbReference type="Proteomes" id="UP000288293">
    <property type="component" value="Unassembled WGS sequence"/>
</dbReference>
<feature type="modified residue" description="4-aspartylphosphate" evidence="8">
    <location>
        <position position="52"/>
    </location>
</feature>
<dbReference type="InterPro" id="IPR001789">
    <property type="entry name" value="Sig_transdc_resp-reg_receiver"/>
</dbReference>
<keyword evidence="13" id="KW-1185">Reference proteome</keyword>
<evidence type="ECO:0000256" key="1">
    <source>
        <dbReference type="ARBA" id="ARBA00004496"/>
    </source>
</evidence>
<evidence type="ECO:0000256" key="6">
    <source>
        <dbReference type="ARBA" id="ARBA00023125"/>
    </source>
</evidence>
<organism evidence="12 13">
    <name type="scientific">Aliidiomarina minuta</name>
    <dbReference type="NCBI Taxonomy" id="880057"/>
    <lineage>
        <taxon>Bacteria</taxon>
        <taxon>Pseudomonadati</taxon>
        <taxon>Pseudomonadota</taxon>
        <taxon>Gammaproteobacteria</taxon>
        <taxon>Alteromonadales</taxon>
        <taxon>Idiomarinaceae</taxon>
        <taxon>Aliidiomarina</taxon>
    </lineage>
</organism>
<evidence type="ECO:0000256" key="9">
    <source>
        <dbReference type="PROSITE-ProRule" id="PRU01091"/>
    </source>
</evidence>
<name>A0A432W3G1_9GAMM</name>
<dbReference type="PANTHER" id="PTHR48111:SF39">
    <property type="entry name" value="TRANSCRIPTIONAL REGULATORY PROTEIN CPXR"/>
    <property type="match status" value="1"/>
</dbReference>
<dbReference type="Gene3D" id="3.40.50.2300">
    <property type="match status" value="1"/>
</dbReference>
<reference evidence="12 13" key="1">
    <citation type="journal article" date="2011" name="Front. Microbiol.">
        <title>Genomic signatures of strain selection and enhancement in Bacillus atrophaeus var. globigii, a historical biowarfare simulant.</title>
        <authorList>
            <person name="Gibbons H.S."/>
            <person name="Broomall S.M."/>
            <person name="McNew L.A."/>
            <person name="Daligault H."/>
            <person name="Chapman C."/>
            <person name="Bruce D."/>
            <person name="Karavis M."/>
            <person name="Krepps M."/>
            <person name="McGregor P.A."/>
            <person name="Hong C."/>
            <person name="Park K.H."/>
            <person name="Akmal A."/>
            <person name="Feldman A."/>
            <person name="Lin J.S."/>
            <person name="Chang W.E."/>
            <person name="Higgs B.W."/>
            <person name="Demirev P."/>
            <person name="Lindquist J."/>
            <person name="Liem A."/>
            <person name="Fochler E."/>
            <person name="Read T.D."/>
            <person name="Tapia R."/>
            <person name="Johnson S."/>
            <person name="Bishop-Lilly K.A."/>
            <person name="Detter C."/>
            <person name="Han C."/>
            <person name="Sozhamannan S."/>
            <person name="Rosenzweig C.N."/>
            <person name="Skowronski E.W."/>
        </authorList>
    </citation>
    <scope>NUCLEOTIDE SEQUENCE [LARGE SCALE GENOMIC DNA]</scope>
    <source>
        <strain evidence="12 13">MLST1</strain>
    </source>
</reference>
<dbReference type="GO" id="GO:0005829">
    <property type="term" value="C:cytosol"/>
    <property type="evidence" value="ECO:0007669"/>
    <property type="project" value="TreeGrafter"/>
</dbReference>
<dbReference type="OrthoDB" id="9802426at2"/>
<dbReference type="SMART" id="SM00448">
    <property type="entry name" value="REC"/>
    <property type="match status" value="1"/>
</dbReference>
<dbReference type="Pfam" id="PF00072">
    <property type="entry name" value="Response_reg"/>
    <property type="match status" value="1"/>
</dbReference>
<keyword evidence="4" id="KW-0902">Two-component regulatory system</keyword>